<feature type="transmembrane region" description="Helical" evidence="1">
    <location>
        <begin position="237"/>
        <end position="256"/>
    </location>
</feature>
<accession>A0A502ESK5</accession>
<evidence type="ECO:0008006" key="4">
    <source>
        <dbReference type="Google" id="ProtNLM"/>
    </source>
</evidence>
<evidence type="ECO:0000256" key="1">
    <source>
        <dbReference type="SAM" id="Phobius"/>
    </source>
</evidence>
<feature type="transmembrane region" description="Helical" evidence="1">
    <location>
        <begin position="333"/>
        <end position="357"/>
    </location>
</feature>
<feature type="transmembrane region" description="Helical" evidence="1">
    <location>
        <begin position="37"/>
        <end position="54"/>
    </location>
</feature>
<feature type="transmembrane region" description="Helical" evidence="1">
    <location>
        <begin position="12"/>
        <end position="31"/>
    </location>
</feature>
<feature type="transmembrane region" description="Helical" evidence="1">
    <location>
        <begin position="207"/>
        <end position="231"/>
    </location>
</feature>
<dbReference type="RefSeq" id="WP_140507349.1">
    <property type="nucleotide sequence ID" value="NZ_RCZH01000007.1"/>
</dbReference>
<dbReference type="AlphaFoldDB" id="A0A502ESK5"/>
<reference evidence="2 3" key="1">
    <citation type="journal article" date="2019" name="Environ. Microbiol.">
        <title>Species interactions and distinct microbial communities in high Arctic permafrost affected cryosols are associated with the CH4 and CO2 gas fluxes.</title>
        <authorList>
            <person name="Altshuler I."/>
            <person name="Hamel J."/>
            <person name="Turney S."/>
            <person name="Magnuson E."/>
            <person name="Levesque R."/>
            <person name="Greer C."/>
            <person name="Whyte L.G."/>
        </authorList>
    </citation>
    <scope>NUCLEOTIDE SEQUENCE [LARGE SCALE GENOMIC DNA]</scope>
    <source>
        <strain evidence="2 3">42</strain>
    </source>
</reference>
<dbReference type="InterPro" id="IPR051533">
    <property type="entry name" value="WaaL-like"/>
</dbReference>
<keyword evidence="1" id="KW-0472">Membrane</keyword>
<dbReference type="EMBL" id="RCZH01000007">
    <property type="protein sequence ID" value="TPG40094.1"/>
    <property type="molecule type" value="Genomic_DNA"/>
</dbReference>
<keyword evidence="3" id="KW-1185">Reference proteome</keyword>
<feature type="transmembrane region" description="Helical" evidence="1">
    <location>
        <begin position="386"/>
        <end position="406"/>
    </location>
</feature>
<name>A0A502ESK5_9FLAO</name>
<dbReference type="OrthoDB" id="7066934at2"/>
<comment type="caution">
    <text evidence="2">The sequence shown here is derived from an EMBL/GenBank/DDBJ whole genome shotgun (WGS) entry which is preliminary data.</text>
</comment>
<evidence type="ECO:0000313" key="2">
    <source>
        <dbReference type="EMBL" id="TPG40094.1"/>
    </source>
</evidence>
<feature type="transmembrane region" description="Helical" evidence="1">
    <location>
        <begin position="61"/>
        <end position="80"/>
    </location>
</feature>
<organism evidence="2 3">
    <name type="scientific">Flavobacterium pectinovorum</name>
    <dbReference type="NCBI Taxonomy" id="29533"/>
    <lineage>
        <taxon>Bacteria</taxon>
        <taxon>Pseudomonadati</taxon>
        <taxon>Bacteroidota</taxon>
        <taxon>Flavobacteriia</taxon>
        <taxon>Flavobacteriales</taxon>
        <taxon>Flavobacteriaceae</taxon>
        <taxon>Flavobacterium</taxon>
    </lineage>
</organism>
<dbReference type="Proteomes" id="UP000319700">
    <property type="component" value="Unassembled WGS sequence"/>
</dbReference>
<evidence type="ECO:0000313" key="3">
    <source>
        <dbReference type="Proteomes" id="UP000319700"/>
    </source>
</evidence>
<dbReference type="PANTHER" id="PTHR37422:SF17">
    <property type="entry name" value="O-ANTIGEN LIGASE"/>
    <property type="match status" value="1"/>
</dbReference>
<keyword evidence="1" id="KW-1133">Transmembrane helix</keyword>
<feature type="transmembrane region" description="Helical" evidence="1">
    <location>
        <begin position="119"/>
        <end position="142"/>
    </location>
</feature>
<dbReference type="PANTHER" id="PTHR37422">
    <property type="entry name" value="TEICHURONIC ACID BIOSYNTHESIS PROTEIN TUAE"/>
    <property type="match status" value="1"/>
</dbReference>
<proteinExistence type="predicted"/>
<gene>
    <name evidence="2" type="ORF">EAH81_12400</name>
</gene>
<feature type="transmembrane region" description="Helical" evidence="1">
    <location>
        <begin position="86"/>
        <end position="107"/>
    </location>
</feature>
<sequence length="419" mass="47660">MINFLKDNKLGYLLIWLIMFMAFPFSISQAYDLPAKMIMSILTVFLIVGVLMKLKDIKLNPTMSFIFLFQIFTAFAYLFIHGDVAYINLLFQIVVPLIIYVYVSVFLKMENLANSLIKFTLIMGVLSAICFLLCITINLPYYSVFHNPDGREGFNFIIAFTNTNIDYGFGKFIRPAGFFDEPGTLAFYLIVAILLNDLTIKKPKVQMVLMIVGLFTFSVAFYILLIIYGLLYLSRKNLIKILISCFFISLISIYLYSQLDSEYQGVIYGSSIGRLESIINPDAASGNFQADNRSNLISTAKEAIADSPLIGQGISYSSNEDSKFYGTFMSANFLGIFGIHGIIGGLIFSLHVFYYIYVCFRNRNWLTIPQKSCLIYLILILQRPDYIGGILTYVTVFLLTLTSLNYKNVTKNFNYNRSL</sequence>
<protein>
    <recommendedName>
        <fullName evidence="4">O-antigen ligase domain-containing protein</fullName>
    </recommendedName>
</protein>
<keyword evidence="1" id="KW-0812">Transmembrane</keyword>